<name>A0A193LJ47_9GAMM</name>
<dbReference type="KEGG" id="woc:BA177_16280"/>
<dbReference type="OrthoDB" id="6064772at2"/>
<reference evidence="1 2" key="1">
    <citation type="submission" date="2016-06" db="EMBL/GenBank/DDBJ databases">
        <title>Complete genome sequence of a deep-branching marine Gamma Proteobacterium Woeseia oceani type strain XK5.</title>
        <authorList>
            <person name="Mu D."/>
            <person name="Du Z."/>
        </authorList>
    </citation>
    <scope>NUCLEOTIDE SEQUENCE [LARGE SCALE GENOMIC DNA]</scope>
    <source>
        <strain evidence="1 2">XK5</strain>
    </source>
</reference>
<keyword evidence="1" id="KW-0560">Oxidoreductase</keyword>
<dbReference type="Gene3D" id="3.30.70.100">
    <property type="match status" value="1"/>
</dbReference>
<accession>A0A193LJ47</accession>
<dbReference type="InterPro" id="IPR011008">
    <property type="entry name" value="Dimeric_a/b-barrel"/>
</dbReference>
<dbReference type="RefSeq" id="WP_068617949.1">
    <property type="nucleotide sequence ID" value="NZ_CP016268.1"/>
</dbReference>
<keyword evidence="2" id="KW-1185">Reference proteome</keyword>
<dbReference type="AlphaFoldDB" id="A0A193LJ47"/>
<dbReference type="STRING" id="1548547.BA177_16280"/>
<dbReference type="Pfam" id="PF13826">
    <property type="entry name" value="Monooxy_af470-like"/>
    <property type="match status" value="1"/>
</dbReference>
<protein>
    <submittedName>
        <fullName evidence="1">Antibiotic biosynthesis monooxygenase</fullName>
    </submittedName>
</protein>
<sequence>MYSAAFIFEPGEYDAEFHRLNDLIDKAAKATVGFLGTESWQSADGKVHNATYYWATLEALDEFSRNTHHLEAKKQYRNWYKGYHIVISEVLRSYGDGRLPHLTPNNRRT</sequence>
<organism evidence="1 2">
    <name type="scientific">Woeseia oceani</name>
    <dbReference type="NCBI Taxonomy" id="1548547"/>
    <lineage>
        <taxon>Bacteria</taxon>
        <taxon>Pseudomonadati</taxon>
        <taxon>Pseudomonadota</taxon>
        <taxon>Gammaproteobacteria</taxon>
        <taxon>Woeseiales</taxon>
        <taxon>Woeseiaceae</taxon>
        <taxon>Woeseia</taxon>
    </lineage>
</organism>
<evidence type="ECO:0000313" key="1">
    <source>
        <dbReference type="EMBL" id="ANO52532.1"/>
    </source>
</evidence>
<dbReference type="GO" id="GO:0004497">
    <property type="term" value="F:monooxygenase activity"/>
    <property type="evidence" value="ECO:0007669"/>
    <property type="project" value="UniProtKB-KW"/>
</dbReference>
<keyword evidence="1" id="KW-0503">Monooxygenase</keyword>
<gene>
    <name evidence="1" type="ORF">BA177_16280</name>
</gene>
<dbReference type="Proteomes" id="UP000092695">
    <property type="component" value="Chromosome"/>
</dbReference>
<evidence type="ECO:0000313" key="2">
    <source>
        <dbReference type="Proteomes" id="UP000092695"/>
    </source>
</evidence>
<dbReference type="InterPro" id="IPR025444">
    <property type="entry name" value="Monooxy_af470"/>
</dbReference>
<dbReference type="SUPFAM" id="SSF54909">
    <property type="entry name" value="Dimeric alpha+beta barrel"/>
    <property type="match status" value="1"/>
</dbReference>
<proteinExistence type="predicted"/>
<dbReference type="EMBL" id="CP016268">
    <property type="protein sequence ID" value="ANO52532.1"/>
    <property type="molecule type" value="Genomic_DNA"/>
</dbReference>